<keyword evidence="4" id="KW-0472">Membrane</keyword>
<comment type="caution">
    <text evidence="2">Lacks conserved residue(s) required for the propagation of feature annotation.</text>
</comment>
<dbReference type="EMBL" id="JACMRX010000004">
    <property type="protein sequence ID" value="KAF7990822.1"/>
    <property type="molecule type" value="Genomic_DNA"/>
</dbReference>
<evidence type="ECO:0000256" key="2">
    <source>
        <dbReference type="PROSITE-ProRule" id="PRU00076"/>
    </source>
</evidence>
<feature type="region of interest" description="Disordered" evidence="3">
    <location>
        <begin position="1320"/>
        <end position="1430"/>
    </location>
</feature>
<feature type="transmembrane region" description="Helical" evidence="4">
    <location>
        <begin position="2400"/>
        <end position="2427"/>
    </location>
</feature>
<organism evidence="6 7">
    <name type="scientific">Aphidius gifuensis</name>
    <name type="common">Parasitoid wasp</name>
    <dbReference type="NCBI Taxonomy" id="684658"/>
    <lineage>
        <taxon>Eukaryota</taxon>
        <taxon>Metazoa</taxon>
        <taxon>Ecdysozoa</taxon>
        <taxon>Arthropoda</taxon>
        <taxon>Hexapoda</taxon>
        <taxon>Insecta</taxon>
        <taxon>Pterygota</taxon>
        <taxon>Neoptera</taxon>
        <taxon>Endopterygota</taxon>
        <taxon>Hymenoptera</taxon>
        <taxon>Apocrita</taxon>
        <taxon>Ichneumonoidea</taxon>
        <taxon>Braconidae</taxon>
        <taxon>Aphidiinae</taxon>
        <taxon>Aphidius</taxon>
    </lineage>
</organism>
<feature type="transmembrane region" description="Helical" evidence="4">
    <location>
        <begin position="4601"/>
        <end position="4624"/>
    </location>
</feature>
<dbReference type="InterPro" id="IPR031866">
    <property type="entry name" value="DUF4758"/>
</dbReference>
<feature type="transmembrane region" description="Helical" evidence="4">
    <location>
        <begin position="2837"/>
        <end position="2862"/>
    </location>
</feature>
<feature type="region of interest" description="Disordered" evidence="3">
    <location>
        <begin position="1620"/>
        <end position="1646"/>
    </location>
</feature>
<dbReference type="PANTHER" id="PTHR39072:SF2">
    <property type="match status" value="1"/>
</dbReference>
<evidence type="ECO:0000259" key="5">
    <source>
        <dbReference type="PROSITE" id="PS50026"/>
    </source>
</evidence>
<evidence type="ECO:0000256" key="3">
    <source>
        <dbReference type="SAM" id="MobiDB-lite"/>
    </source>
</evidence>
<feature type="compositionally biased region" description="Polar residues" evidence="3">
    <location>
        <begin position="1548"/>
        <end position="1569"/>
    </location>
</feature>
<feature type="domain" description="EGF-like" evidence="5">
    <location>
        <begin position="4561"/>
        <end position="4596"/>
    </location>
</feature>
<evidence type="ECO:0000256" key="4">
    <source>
        <dbReference type="SAM" id="Phobius"/>
    </source>
</evidence>
<accession>A0A834XQQ7</accession>
<dbReference type="PROSITE" id="PS01187">
    <property type="entry name" value="EGF_CA"/>
    <property type="match status" value="1"/>
</dbReference>
<feature type="compositionally biased region" description="Low complexity" evidence="3">
    <location>
        <begin position="3871"/>
        <end position="3887"/>
    </location>
</feature>
<protein>
    <recommendedName>
        <fullName evidence="5">EGF-like domain-containing protein</fullName>
    </recommendedName>
</protein>
<comment type="caution">
    <text evidence="6">The sequence shown here is derived from an EMBL/GenBank/DDBJ whole genome shotgun (WGS) entry which is preliminary data.</text>
</comment>
<dbReference type="CDD" id="cd00054">
    <property type="entry name" value="EGF_CA"/>
    <property type="match status" value="1"/>
</dbReference>
<feature type="region of interest" description="Disordered" evidence="3">
    <location>
        <begin position="2868"/>
        <end position="2889"/>
    </location>
</feature>
<feature type="compositionally biased region" description="Polar residues" evidence="3">
    <location>
        <begin position="1856"/>
        <end position="1871"/>
    </location>
</feature>
<feature type="compositionally biased region" description="Polar residues" evidence="3">
    <location>
        <begin position="1793"/>
        <end position="1829"/>
    </location>
</feature>
<dbReference type="SMART" id="SM00179">
    <property type="entry name" value="EGF_CA"/>
    <property type="match status" value="1"/>
</dbReference>
<feature type="region of interest" description="Disordered" evidence="3">
    <location>
        <begin position="4821"/>
        <end position="4847"/>
    </location>
</feature>
<feature type="disulfide bond" evidence="2">
    <location>
        <begin position="4586"/>
        <end position="4595"/>
    </location>
</feature>
<dbReference type="Pfam" id="PF15950">
    <property type="entry name" value="DUF4758"/>
    <property type="match status" value="4"/>
</dbReference>
<feature type="compositionally biased region" description="Low complexity" evidence="3">
    <location>
        <begin position="1631"/>
        <end position="1642"/>
    </location>
</feature>
<feature type="compositionally biased region" description="Polar residues" evidence="3">
    <location>
        <begin position="1719"/>
        <end position="1738"/>
    </location>
</feature>
<sequence length="4935" mass="551409">MGHKMLLPGRRLESLVYSLNVIGFLLIALPLVAISQADSRELDWKRSEKRVNQIVASELLRPSILTTPIGQLTKTTRTFVQDGASTEYVTEILGSTFDGRGYAQILSTSSRIFYEKDNSLPEQTSPYLVYPSASLVQNKWKLDDGISAAKPSDIILSTPSLNNQIDQLKNQENDIFEEKLEFNNDLDKKFQPSRPLVNLPTYTVKHDTVKLSNSDFDFEKDIIHDEDVKPYRVKTPKMLNSEVIQDTPKNEPLKSLETITYYGFADFMTTVGRTVIVFSPSTSSSSMERIATTIAGDATLRSADGGGVMPFTSSIQATRAYPKSTSVIVPDEINPTITLKTIESTSSINIIDDQENMYSTTPGDMDDSQMLFNLSDDNDSSNTESPPYEQKDIKDDSSKTSVVQSVSRKVTSSSNNPETTTMDENLTSFDDEPKFTVQTSKNSSSTTLTTVSPLNSEDINDIVNLSGRKLNGCKSKNLFGNNGKELSNDCTTILSPSSTQRVFTDSTTIFIDDIISEDNITTSIEPSKTIDTSSSTYQTQETSDINLPQKSQTLLLSTIDLPVEIINSTDSVYDEIPVTKREEYELIFKTLYTTYTYLTTFFQDSTSNVSSREVIETNVVTQTVQSGDSTDEIISITPTKPLDMELRKTSTQSPLLNEDDYEEFTTDNVMASKSIVTDPTPSTIQTKYLEEAPIEGSFDESINLEPSPMLVDGIDGFETKTYFTTYTYFTTVFVDDEIEIDTRTEVFSNIVTEPMKTTTKMEIITTKINDMPTTPADMKPKEQAAVPLEILAYLEALKNKKLQEEKLVTPTKEITPSQNATVSSSQTETSQKMIVTATTNSTDKETLKSIISGISSTSTSSDGPRFVSYADKDVEVNQDDQELSESNHHDVEPVPTVILRTSYTTFTYFTTMYKGEDTNVVSRLETVTKVMTETVGPTMAIESPVALETSSLPVTYFTTFTYWTTYYHAGSTVTTSREETVSNLVTPGVSPTPRVQLGVIQTYRPDLPTMTLDGIEKVRKEETDNEVMRQDRESLNNSPVIQTSILTPSMIEEKAPSSSDSEVTSTVNIEPTTYYTTFTYFTTSYLGNQTILNSRHETITNVALGDISKATGRAINLPASGIQNLQFEDKIRNAEIKPTKTVDESKIGILSTIRSSKISDETTTHFLTDVYGTYIDGLYAQLVRSSISLEGPKPSQTTTAINSGSSDILNKTVFLNEGTIIDADEVTTIYFTTSQFVKPVDNTYTTLIESTSSTKIDLEKNKTLTSSKEAGHKTGLVRLIKGQIKTNGETLLYQSKVIGTSIDGRYAQIIESTTSYLISPTSISPSVTETQYSTTGILSPSPEVLQGSKPSNKENEPVDESDDEGQKDDEGNSDNEEEDDNDTSKKKSRLTFSSRKRTFTPIIRPFLSRNRPNFNPLKRKNAQGATTITRSDITPTITATLAASKNRGFLSSRGRPVSSLSSSSSSAASISPSRRFSGRKSFSSSSSTPTFTSSVRGRASGRISSSPTFGGDRRLGSTIKGSFAKPLNRGSSSLYVGGGSSRYRGPIRSTSVEQSKLTPSSTRSYQSAKYDSDQDNDANEPFMTTLSSIENLNNNSDDLKSEIKEITETIPVELPKKKNTLVKSRISPNRSPKSSPLPSTSSRKNIWSQTTTVASLINNGSINYHLQNVPHGFRKENDNNRFSYESTSFPNLSEADEFLDNTEARSKINSQIERINYNQDNQNTETVNNDYEGSSSTTDELKKVDNTYQDNQAFKRPNNPRLSNRFVVKRRRIRRQANQLRSYQSNRYRKLGSLSTSTESGIDSSNTGSNDVLATKSSSLQNNGKNRIVSSALPRNNEKHYSETSELRTRSKIRPATNQRVQPSSKSNGRQFTLREKSTTVPPTSFNSKQENFRRPTKSRGRLSTKRTTEATFEPSRKGTSRTSSMRTRNTSRRTSQKGLSRSRDDISANKENEKITVTHYIPTEATIPILNNGETEYRNIITGSPSVEVLNPNGYSTIIGVDGKESLIIATESSGINQNGQTEFTQFVLHSTPTSRVSHTLVTLGGRRVSQSLIVPSTIYSVENVISTLPAEKMNAESQAPLANLLLSQLLLNQFGQFNKGNLLLGASETKIAEAIPTTSYNTRTTTYVTTLTKEQSTVIPLTFRGKEILTTLIDHSTEVVTATEFLTDTVVITPTSTLPAANLDSLLYLLNQSPQGLQQPIKSPLVLMTPTIIQSEIFANEGERQYQSLNLYDEQVLEPSAKEQPAEQSVITVYVSGKRPGEFRTVLSTVKLNDAMSTRSKRNTLAPVEPSIILQTLEQPEATSTKLSPSEELPNTHIPTQSLESIVERNISSSRDSNQCCYTQITMKTTVNNLIYCKFPKEIQFKKKLIIHDNFINTIENEFIDGEITLRVLKKKLLLIYLLIFFLIFNISIYLTAHFLCLMLISTCKYISFHLKSMRTYFFCVVYKKYFSFQIKNHQDDVDEGRKINLATRIMSNGVEVIVASPTPALRWENSNPQHTIILSESVVMLMPQEDLNEFITKTCTTTFTYLNTMTKNGSTIVFTNQQIVANTATEERHKKLGSESSAVTLDVSPTLHTELFKTTYTYLTLNAEYPDIEDAFGSSEKIITNTVTVPQYYLDVNLEPSELSPPLTNTYISTRNFHKTKVDNGITKVETSFEILTQLIITDSATSTPEPTSVGTTVTALDYKEETSSSAISKSHYVTNIDSKINTDSEISTRIHTIKTTGTQLVTETLHSSEFLNGQTNSQYGGSIKNVVSGSTIIFFDEEDQMDRIGSTSQTATVTSTDLFNPTNEEHNKNDSVKIKFDKKPDPIKNYDSVEKNPSNNNTHKPVGGLLNFGSLGINSLSALGPVITAMAGLLQSTTSVNHKNSSINSTTNSTTVSSDLKQSTIPRSPIYIPVAEFSDGDIDRLDTAESQNILQQIGNSNFTVKTRHKVANNIVNGIPISPGEIITANSDVIIGKPGGLAPRPPKNHENQNYELNSFALASLNIPTNLEINGNSKIGIVKNNDDLLLTPPVRPNIEKYANPNLDPIETQRFTNKHRHSWMKNKPIIAASVVPTPSQIYHHQHHHHDHSYDHEYHDSKRRQNYQDNKQLLWTDNSHVSSVSSFVQLANQSASVKVTKPIIHQVPHVIDRSTGQPLLVNIQPSQTANVVIPQGDVNALIFGGTNEPHISGQYFDEPLPYLQSQKSQPTHPFFNGNSTFYSTVSHLHDGVNLQTNIHQKNRPSNILMLQKPEVYNGSSHGQVHTEILVHRPMDNTGIYVSRPEINQNRPIISSLRQDYHNQKQNEKHMISRKQMSSVSPPTFQFHNNNNNGYLNQQLNKTTTLTNDFLKQKNKKTKNKPPFLVRPLENKAQLPFRKNYDGFVNPGTGDHGYFMQKFSPTRVSYTPNSLSHYSFNNQHKNLQTQSLINNNFGVQYPQNTSSLELSYKQPVFINNIQPNVYQNQPQNYHVPLEVQHVSHDISIPEIQSPVKKIYQPDVKITTSNIDVESSLIFHDSQAEESNENVKKYNQIDKKDDFENSPIESTESMDILLGDNEFSQMENQDIEIHHDDIINVMMTNPVSPTTVEDTNLKYQSTQTEHDNYEFQHSKTIEEKIITEEKLSDENVDVEPLNKNSQDFKIVVDVTDNIDDIRPTHSIQTSSYNSEEIKSQITSSERDYMETSSQEYSPIFDSSKYVHFPSDLVSNYEEHSHIYSNEYENIQQESIMSTLETSKVDKYYTSVIGDYSKLEYGNIDIEKSFTFNKNVDHHSQIVSVINSTPLITSTIIQSSKLKSKKPDNKDYHIDNIKTFNNIKPSIIIYDDNKTPELLYNVNLPKKDDKKLLFTGNFDVYPAVPSRTMMPPSPILKNTMRTKIRSKLEDKNIVGMFPPTVSTSPNSRSSSKPSGKFNRLSNKINRKKPLSPLPQLDMVPPAIQTTKSFAINHLPPQNMVPPPLPSSSPSLLPSPRTVIYSSPMELLTLRPAIAVSGSIQIATDITKSRTSLMQDVESTIPIIHGTVNFSVATDTLKITSSLHTQKTKPIRIHTIKVFEKKHDVSLSSLSSQVFMPTKSKSIEIVSKSSTMQLNIHPVQSYNKELPFSSKVMSPIVILEASYPNTISSTNQINPTALLDDNEMIWDITESSEHHHHNNKAMITKKISNDNFDFEFDNPIELNERKNYTSIIKSTSSDLQLDTTKMTIPTFTNVEIKPTGVTHYKTITITRTETSIIGSPPTTTTIIMTRTITSTVIETVTETLIRPTNIHSTITSVTTLVLPTPTSTTTATTSTIELESSKVSSSDPIDSIFIVMSDQNLPSNNAETIEAEYENEEKIISRDEQEQVNEYHRAMSEDKLSAVLASHGTTITKCYPECQQLKLEICKEVGTSSGIVETRCVCRPGFTRMFPDRPCKPTYTYVLQIALEQNSYQSLLHNTDLNTSITWVSKDLKYLIKDAIDRTLMQSDLRDIYQGIHVLGYHPNLTEVGLRVQFTENTNETRLEEVLKKYLITHNFSLGGTVIHASRNFEKTRVKDFNECLMQEGGPYHDCSPQAYCLNRHGYYECLCKEGWKDITENSLYPGRFCTQTLVGCSSCNNYGHCLSNSYGKKICECFPWHTGQYCQYNLKALLIALVTTGAILLILLIICLVITSFQSAYGKKKYADQRAMIATADDDASSNESITNVTLPHHVPHTLPLPHLSDKRISINTNKHLKKNQNGFKTAKQPCSSTSKIGEDNTDSKGLNVKIPRAKYTTGKQFSNLSVRQLTNIFSSDKRKLFKYVKSEIPEQYKFNQASMTKEYNKDCENSDISRSRNTLNNGALVSAGFQVTATVAKFIDNEPMVDMRIIESSTNKTNRSSIGSKEKTSISSKHWDPSTSQTMSGYFTLDRGGDKNSRTSHMCRDDDIYIHQFSPSSQDTRDARDSASDGPITAERNLGSTLRLQHKISHNTNEISDRDSNFDSL</sequence>
<feature type="compositionally biased region" description="Polar residues" evidence="3">
    <location>
        <begin position="4692"/>
        <end position="4705"/>
    </location>
</feature>
<feature type="compositionally biased region" description="Basic residues" evidence="3">
    <location>
        <begin position="1386"/>
        <end position="1398"/>
    </location>
</feature>
<keyword evidence="2" id="KW-0245">EGF-like domain</keyword>
<feature type="compositionally biased region" description="Basic and acidic residues" evidence="3">
    <location>
        <begin position="4834"/>
        <end position="4846"/>
    </location>
</feature>
<evidence type="ECO:0000313" key="7">
    <source>
        <dbReference type="Proteomes" id="UP000639338"/>
    </source>
</evidence>
<feature type="region of interest" description="Disordered" evidence="3">
    <location>
        <begin position="4881"/>
        <end position="4904"/>
    </location>
</feature>
<feature type="compositionally biased region" description="Basic residues" evidence="3">
    <location>
        <begin position="1895"/>
        <end position="1905"/>
    </location>
</feature>
<evidence type="ECO:0000313" key="6">
    <source>
        <dbReference type="EMBL" id="KAF7990822.1"/>
    </source>
</evidence>
<feature type="region of interest" description="Disordered" evidence="3">
    <location>
        <begin position="356"/>
        <end position="430"/>
    </location>
</feature>
<feature type="region of interest" description="Disordered" evidence="3">
    <location>
        <begin position="1719"/>
        <end position="1739"/>
    </location>
</feature>
<dbReference type="Proteomes" id="UP000639338">
    <property type="component" value="Unassembled WGS sequence"/>
</dbReference>
<feature type="region of interest" description="Disordered" evidence="3">
    <location>
        <begin position="1449"/>
        <end position="1581"/>
    </location>
</feature>
<keyword evidence="4" id="KW-1133">Transmembrane helix</keyword>
<feature type="compositionally biased region" description="Low complexity" evidence="3">
    <location>
        <begin position="2872"/>
        <end position="2886"/>
    </location>
</feature>
<dbReference type="PANTHER" id="PTHR39072">
    <property type="entry name" value="RE48511P"/>
    <property type="match status" value="1"/>
</dbReference>
<feature type="region of interest" description="Disordered" evidence="3">
    <location>
        <begin position="4692"/>
        <end position="4713"/>
    </location>
</feature>
<reference evidence="6 7" key="1">
    <citation type="submission" date="2020-08" db="EMBL/GenBank/DDBJ databases">
        <title>Aphidius gifuensis genome sequencing and assembly.</title>
        <authorList>
            <person name="Du Z."/>
        </authorList>
    </citation>
    <scope>NUCLEOTIDE SEQUENCE [LARGE SCALE GENOMIC DNA]</scope>
    <source>
        <strain evidence="6">YNYX2018</strain>
        <tissue evidence="6">Adults</tissue>
    </source>
</reference>
<name>A0A834XQQ7_APHGI</name>
<feature type="region of interest" description="Disordered" evidence="3">
    <location>
        <begin position="3868"/>
        <end position="3911"/>
    </location>
</feature>
<dbReference type="OrthoDB" id="10040649at2759"/>
<feature type="compositionally biased region" description="Low complexity" evidence="3">
    <location>
        <begin position="1451"/>
        <end position="1494"/>
    </location>
</feature>
<feature type="region of interest" description="Disordered" evidence="3">
    <location>
        <begin position="1771"/>
        <end position="1951"/>
    </location>
</feature>
<feature type="compositionally biased region" description="Basic and acidic residues" evidence="3">
    <location>
        <begin position="1942"/>
        <end position="1951"/>
    </location>
</feature>
<dbReference type="InterPro" id="IPR000742">
    <property type="entry name" value="EGF"/>
</dbReference>
<feature type="compositionally biased region" description="Polar residues" evidence="3">
    <location>
        <begin position="1320"/>
        <end position="1338"/>
    </location>
</feature>
<gene>
    <name evidence="6" type="ORF">HCN44_000627</name>
</gene>
<evidence type="ECO:0000256" key="1">
    <source>
        <dbReference type="ARBA" id="ARBA00023157"/>
    </source>
</evidence>
<feature type="region of interest" description="Disordered" evidence="3">
    <location>
        <begin position="812"/>
        <end position="831"/>
    </location>
</feature>
<dbReference type="Gene3D" id="2.10.25.10">
    <property type="entry name" value="Laminin"/>
    <property type="match status" value="1"/>
</dbReference>
<feature type="compositionally biased region" description="Polar residues" evidence="3">
    <location>
        <begin position="1776"/>
        <end position="1786"/>
    </location>
</feature>
<dbReference type="PROSITE" id="PS50026">
    <property type="entry name" value="EGF_3"/>
    <property type="match status" value="1"/>
</dbReference>
<feature type="compositionally biased region" description="Basic and acidic residues" evidence="3">
    <location>
        <begin position="1836"/>
        <end position="1849"/>
    </location>
</feature>
<dbReference type="PROSITE" id="PS00022">
    <property type="entry name" value="EGF_1"/>
    <property type="match status" value="1"/>
</dbReference>
<keyword evidence="7" id="KW-1185">Reference proteome</keyword>
<dbReference type="GO" id="GO:0005509">
    <property type="term" value="F:calcium ion binding"/>
    <property type="evidence" value="ECO:0007669"/>
    <property type="project" value="InterPro"/>
</dbReference>
<feature type="compositionally biased region" description="Polar residues" evidence="3">
    <location>
        <begin position="1879"/>
        <end position="1890"/>
    </location>
</feature>
<keyword evidence="4" id="KW-0812">Transmembrane</keyword>
<feature type="compositionally biased region" description="Polar residues" evidence="3">
    <location>
        <begin position="399"/>
        <end position="428"/>
    </location>
</feature>
<dbReference type="InterPro" id="IPR001881">
    <property type="entry name" value="EGF-like_Ca-bd_dom"/>
</dbReference>
<proteinExistence type="predicted"/>
<dbReference type="InterPro" id="IPR018097">
    <property type="entry name" value="EGF_Ca-bd_CS"/>
</dbReference>
<feature type="compositionally biased region" description="Polar residues" evidence="3">
    <location>
        <begin position="4821"/>
        <end position="4833"/>
    </location>
</feature>
<feature type="compositionally biased region" description="Basic and acidic residues" evidence="3">
    <location>
        <begin position="389"/>
        <end position="398"/>
    </location>
</feature>
<feature type="compositionally biased region" description="Acidic residues" evidence="3">
    <location>
        <begin position="1357"/>
        <end position="1381"/>
    </location>
</feature>
<keyword evidence="1 2" id="KW-1015">Disulfide bond</keyword>